<protein>
    <recommendedName>
        <fullName evidence="3">Outer membrane protein transport protein (OMPP1/FadL/TodX)</fullName>
    </recommendedName>
</protein>
<dbReference type="EMBL" id="QSCO01000016">
    <property type="protein sequence ID" value="RGY05756.1"/>
    <property type="molecule type" value="Genomic_DNA"/>
</dbReference>
<gene>
    <name evidence="1" type="ORF">DXA53_12005</name>
</gene>
<dbReference type="SUPFAM" id="SSF56935">
    <property type="entry name" value="Porins"/>
    <property type="match status" value="1"/>
</dbReference>
<name>A0A413IAV8_9BACT</name>
<evidence type="ECO:0000313" key="2">
    <source>
        <dbReference type="Proteomes" id="UP000284434"/>
    </source>
</evidence>
<evidence type="ECO:0008006" key="3">
    <source>
        <dbReference type="Google" id="ProtNLM"/>
    </source>
</evidence>
<dbReference type="RefSeq" id="WP_013610697.1">
    <property type="nucleotide sequence ID" value="NZ_BAABYK010000001.1"/>
</dbReference>
<dbReference type="AlphaFoldDB" id="A0A413IAV8"/>
<organism evidence="1 2">
    <name type="scientific">Odoribacter splanchnicus</name>
    <dbReference type="NCBI Taxonomy" id="28118"/>
    <lineage>
        <taxon>Bacteria</taxon>
        <taxon>Pseudomonadati</taxon>
        <taxon>Bacteroidota</taxon>
        <taxon>Bacteroidia</taxon>
        <taxon>Bacteroidales</taxon>
        <taxon>Odoribacteraceae</taxon>
        <taxon>Odoribacter</taxon>
    </lineage>
</organism>
<evidence type="ECO:0000313" key="1">
    <source>
        <dbReference type="EMBL" id="RGY05756.1"/>
    </source>
</evidence>
<comment type="caution">
    <text evidence="1">The sequence shown here is derived from an EMBL/GenBank/DDBJ whole genome shotgun (WGS) entry which is preliminary data.</text>
</comment>
<sequence length="522" mass="59722">MRRIILFLQLLLGVEMIYAQTETEILNYSRLSYAGSARAAAMGGAFGALGGDISSWNLNPAAVGVFRKSSVTYTSVLNFSGNESGELTARKTSYLIGTVGGVLSGYVKDEKSDWKGFNLGFSYTDLSNNIQNTRQQVYHSPTSLTDVYVWQSQGYKPDELNIFTTGPFYDTYLLYQDENESYHSILETDGETAEWVDQYQEIREKGYLGEFSIAGGTNYKDKLYLGAVLGIQWTYDKQRILYSEIAEENAPSLLDFYEFRQYRRTRGTGINLKLGLIYRPVPAIRLGAAIHLPTWFTMEYTLENSVHTYFTTPTDPSVGRDKQEYEISNRAYGTYYDPYRYLANVRTPWRAFLCWGLVLGQHVMLDVDYEYVDYSSAKYKRPAKWIYGSYEDDWEKDKIKTLSRSVDYDPINRAIRSLYRPTHNLRAGMEVRVNSRVSLRGGYGLQQSPYKHDVASFNKIYTYAGGIGLSVGLFFGDLSYTRRYSKNETCFYNENGITAQPLANKYTDQEIRLTIGLHIRSL</sequence>
<proteinExistence type="predicted"/>
<dbReference type="GeneID" id="61273606"/>
<dbReference type="Proteomes" id="UP000284434">
    <property type="component" value="Unassembled WGS sequence"/>
</dbReference>
<accession>A0A413IAV8</accession>
<reference evidence="1 2" key="1">
    <citation type="submission" date="2018-08" db="EMBL/GenBank/DDBJ databases">
        <title>A genome reference for cultivated species of the human gut microbiota.</title>
        <authorList>
            <person name="Zou Y."/>
            <person name="Xue W."/>
            <person name="Luo G."/>
        </authorList>
    </citation>
    <scope>NUCLEOTIDE SEQUENCE [LARGE SCALE GENOMIC DNA]</scope>
    <source>
        <strain evidence="1 2">OF03-11</strain>
    </source>
</reference>
<dbReference type="Gene3D" id="2.40.160.60">
    <property type="entry name" value="Outer membrane protein transport protein (OMPP1/FadL/TodX)"/>
    <property type="match status" value="1"/>
</dbReference>
<dbReference type="OMA" id="HAYNRYG"/>